<dbReference type="PANTHER" id="PTHR24256">
    <property type="entry name" value="TRYPTASE-RELATED"/>
    <property type="match status" value="1"/>
</dbReference>
<dbReference type="SMART" id="SM00020">
    <property type="entry name" value="Tryp_SPc"/>
    <property type="match status" value="2"/>
</dbReference>
<comment type="similarity">
    <text evidence="4">Belongs to the peptidase S1 family. CLIP subfamily.</text>
</comment>
<dbReference type="Gene3D" id="2.40.10.10">
    <property type="entry name" value="Trypsin-like serine proteases"/>
    <property type="match status" value="4"/>
</dbReference>
<dbReference type="PROSITE" id="PS00134">
    <property type="entry name" value="TRYPSIN_HIS"/>
    <property type="match status" value="1"/>
</dbReference>
<evidence type="ECO:0000313" key="7">
    <source>
        <dbReference type="EMBL" id="KAK4887713.1"/>
    </source>
</evidence>
<feature type="domain" description="Peptidase S1" evidence="6">
    <location>
        <begin position="292"/>
        <end position="551"/>
    </location>
</feature>
<keyword evidence="3" id="KW-0325">Glycoprotein</keyword>
<dbReference type="InterPro" id="IPR009003">
    <property type="entry name" value="Peptidase_S1_PA"/>
</dbReference>
<dbReference type="GO" id="GO:0006508">
    <property type="term" value="P:proteolysis"/>
    <property type="evidence" value="ECO:0007669"/>
    <property type="project" value="InterPro"/>
</dbReference>
<evidence type="ECO:0000256" key="5">
    <source>
        <dbReference type="SAM" id="SignalP"/>
    </source>
</evidence>
<dbReference type="SUPFAM" id="SSF50494">
    <property type="entry name" value="Trypsin-like serine proteases"/>
    <property type="match status" value="2"/>
</dbReference>
<dbReference type="PROSITE" id="PS50240">
    <property type="entry name" value="TRYPSIN_DOM"/>
    <property type="match status" value="2"/>
</dbReference>
<evidence type="ECO:0000256" key="3">
    <source>
        <dbReference type="ARBA" id="ARBA00023180"/>
    </source>
</evidence>
<gene>
    <name evidence="7" type="ORF">RN001_003984</name>
</gene>
<feature type="signal peptide" evidence="5">
    <location>
        <begin position="1"/>
        <end position="23"/>
    </location>
</feature>
<protein>
    <recommendedName>
        <fullName evidence="6">Peptidase S1 domain-containing protein</fullName>
    </recommendedName>
</protein>
<dbReference type="Pfam" id="PF00089">
    <property type="entry name" value="Trypsin"/>
    <property type="match status" value="2"/>
</dbReference>
<keyword evidence="8" id="KW-1185">Reference proteome</keyword>
<dbReference type="CDD" id="cd00190">
    <property type="entry name" value="Tryp_SPc"/>
    <property type="match status" value="2"/>
</dbReference>
<feature type="domain" description="Peptidase S1" evidence="6">
    <location>
        <begin position="44"/>
        <end position="293"/>
    </location>
</feature>
<keyword evidence="2" id="KW-1015">Disulfide bond</keyword>
<dbReference type="GO" id="GO:0004252">
    <property type="term" value="F:serine-type endopeptidase activity"/>
    <property type="evidence" value="ECO:0007669"/>
    <property type="project" value="InterPro"/>
</dbReference>
<dbReference type="InterPro" id="IPR043504">
    <property type="entry name" value="Peptidase_S1_PA_chymotrypsin"/>
</dbReference>
<sequence>MGSEKQMFLYFILLNSLTVRATARNLLAPRSYCGYQHTDDYARLTNNISIDEFPWMAQLLYNEDLAVYCGGSLINNRYVLTAAHCVNPQVGGFNLTMIRLGDYNVNTEIDCIKHREDDIECSDPVQLFGIEEKITHPCVDFKKRRNDIGLVRLSSSVQFSEYIRPICLPDNNSLQLEDDEILVTSGWGRLGNRLNVTDIKKRVTTVLISNEKCIAHFKKYQKENVISENHLCVKEIDAITCTGDSGGPLMRSKKNQWEVVGVLAFGVTQCGNEHPTVYMKVLNYVDWIKDTLLGSTATSNLLAPRSYCGYQHTDDYARLNDNISIDEFPWMAQLLYDEDFVIRCSGFLINNRYVLTTAHCIDPTMNNLTMVRLGDYNTSTEIDCIKYHAIDTECSDPVQLFGIEDKILHPLFNLENNENDIGLVRLSKIVHFSELEDGKMLFASGWGSLGNGLNYTDVKKRVTTVLVSNEKCIAYFKKVTSKLYITENHLCAKEVDTLTCQGDSGGPLMRSVKNQWEVVGILSFGLRCGNDYPSVYVKVSSYINWIKDTLRN</sequence>
<proteinExistence type="inferred from homology"/>
<feature type="chain" id="PRO_5042973844" description="Peptidase S1 domain-containing protein" evidence="5">
    <location>
        <begin position="24"/>
        <end position="552"/>
    </location>
</feature>
<dbReference type="AlphaFoldDB" id="A0AAN7SRS4"/>
<evidence type="ECO:0000313" key="8">
    <source>
        <dbReference type="Proteomes" id="UP001353858"/>
    </source>
</evidence>
<comment type="caution">
    <text evidence="7">The sequence shown here is derived from an EMBL/GenBank/DDBJ whole genome shotgun (WGS) entry which is preliminary data.</text>
</comment>
<evidence type="ECO:0000259" key="6">
    <source>
        <dbReference type="PROSITE" id="PS50240"/>
    </source>
</evidence>
<keyword evidence="1 5" id="KW-0732">Signal</keyword>
<evidence type="ECO:0000256" key="2">
    <source>
        <dbReference type="ARBA" id="ARBA00023157"/>
    </source>
</evidence>
<name>A0AAN7SRS4_9COLE</name>
<reference evidence="8" key="1">
    <citation type="submission" date="2023-01" db="EMBL/GenBank/DDBJ databases">
        <title>Key to firefly adult light organ development and bioluminescence: homeobox transcription factors regulate luciferase expression and transportation to peroxisome.</title>
        <authorList>
            <person name="Fu X."/>
        </authorList>
    </citation>
    <scope>NUCLEOTIDE SEQUENCE [LARGE SCALE GENOMIC DNA]</scope>
</reference>
<dbReference type="InterPro" id="IPR001314">
    <property type="entry name" value="Peptidase_S1A"/>
</dbReference>
<dbReference type="Proteomes" id="UP001353858">
    <property type="component" value="Unassembled WGS sequence"/>
</dbReference>
<dbReference type="InterPro" id="IPR018114">
    <property type="entry name" value="TRYPSIN_HIS"/>
</dbReference>
<dbReference type="FunFam" id="2.40.10.10:FF:000028">
    <property type="entry name" value="Serine protease easter"/>
    <property type="match status" value="2"/>
</dbReference>
<evidence type="ECO:0000256" key="4">
    <source>
        <dbReference type="ARBA" id="ARBA00024195"/>
    </source>
</evidence>
<dbReference type="PRINTS" id="PR00722">
    <property type="entry name" value="CHYMOTRYPSIN"/>
</dbReference>
<organism evidence="7 8">
    <name type="scientific">Aquatica leii</name>
    <dbReference type="NCBI Taxonomy" id="1421715"/>
    <lineage>
        <taxon>Eukaryota</taxon>
        <taxon>Metazoa</taxon>
        <taxon>Ecdysozoa</taxon>
        <taxon>Arthropoda</taxon>
        <taxon>Hexapoda</taxon>
        <taxon>Insecta</taxon>
        <taxon>Pterygota</taxon>
        <taxon>Neoptera</taxon>
        <taxon>Endopterygota</taxon>
        <taxon>Coleoptera</taxon>
        <taxon>Polyphaga</taxon>
        <taxon>Elateriformia</taxon>
        <taxon>Elateroidea</taxon>
        <taxon>Lampyridae</taxon>
        <taxon>Luciolinae</taxon>
        <taxon>Aquatica</taxon>
    </lineage>
</organism>
<dbReference type="InterPro" id="IPR001254">
    <property type="entry name" value="Trypsin_dom"/>
</dbReference>
<dbReference type="EMBL" id="JARPUR010000001">
    <property type="protein sequence ID" value="KAK4887713.1"/>
    <property type="molecule type" value="Genomic_DNA"/>
</dbReference>
<evidence type="ECO:0000256" key="1">
    <source>
        <dbReference type="ARBA" id="ARBA00022729"/>
    </source>
</evidence>
<dbReference type="InterPro" id="IPR051487">
    <property type="entry name" value="Ser/Thr_Proteases_Immune/Dev"/>
</dbReference>
<accession>A0AAN7SRS4</accession>